<feature type="region of interest" description="Disordered" evidence="1">
    <location>
        <begin position="423"/>
        <end position="452"/>
    </location>
</feature>
<name>A0A699GZU6_TANCI</name>
<accession>A0A699GZU6</accession>
<sequence length="523" mass="59872">MVAILEKTEHNTEYHQIVDFLKASHIKYALTIHLTVYVSHIRQFWSTARVETTDRETKILAQVNNRQRTISESSIRRHLKLNDKEEAFPTDISLDAGQDRENSAKTSSMPHKALPWVTSLGGGEGKEKRRICLGGCSKHRRMDQGEDLLVRYIVKDSDKSADKGSDSIDEMSYVLGSLGATNILASGGLRSVFTTASLSVATASIDISPVVATASGSFSTALIFTTTSVATPTTRVTRSSRGVVIGSLSLIYVKILSISKKDKEKGKMTKPEQPSKEEILEQMSIQLARDLEAKFAQKDLIIREQDKRDAEIAKIHAEKELEIMISELDRSNEMIAKFLSEYEQVVKYQAQQNKPAAKTERRNFYMSIQRSNAGWKAKDFKRITFEQIEEKFILVWEKMQDFVPMNSKLESERLKRQEIQLDKERSKKLKTAEASGTEPTQEQQSKEPKELSEEELKKMIELVPVEELYIEALQVRYPIIDWEIYSEGQRKCWKLIRVGNHTEVYQLFEDMLKKFDREDMDKL</sequence>
<comment type="caution">
    <text evidence="2">The sequence shown here is derived from an EMBL/GenBank/DDBJ whole genome shotgun (WGS) entry which is preliminary data.</text>
</comment>
<organism evidence="2">
    <name type="scientific">Tanacetum cinerariifolium</name>
    <name type="common">Dalmatian daisy</name>
    <name type="synonym">Chrysanthemum cinerariifolium</name>
    <dbReference type="NCBI Taxonomy" id="118510"/>
    <lineage>
        <taxon>Eukaryota</taxon>
        <taxon>Viridiplantae</taxon>
        <taxon>Streptophyta</taxon>
        <taxon>Embryophyta</taxon>
        <taxon>Tracheophyta</taxon>
        <taxon>Spermatophyta</taxon>
        <taxon>Magnoliopsida</taxon>
        <taxon>eudicotyledons</taxon>
        <taxon>Gunneridae</taxon>
        <taxon>Pentapetalae</taxon>
        <taxon>asterids</taxon>
        <taxon>campanulids</taxon>
        <taxon>Asterales</taxon>
        <taxon>Asteraceae</taxon>
        <taxon>Asteroideae</taxon>
        <taxon>Anthemideae</taxon>
        <taxon>Anthemidinae</taxon>
        <taxon>Tanacetum</taxon>
    </lineage>
</organism>
<dbReference type="EMBL" id="BKCJ010081377">
    <property type="protein sequence ID" value="GEW94040.1"/>
    <property type="molecule type" value="Genomic_DNA"/>
</dbReference>
<proteinExistence type="predicted"/>
<reference evidence="2" key="1">
    <citation type="journal article" date="2019" name="Sci. Rep.">
        <title>Draft genome of Tanacetum cinerariifolium, the natural source of mosquito coil.</title>
        <authorList>
            <person name="Yamashiro T."/>
            <person name="Shiraishi A."/>
            <person name="Satake H."/>
            <person name="Nakayama K."/>
        </authorList>
    </citation>
    <scope>NUCLEOTIDE SEQUENCE</scope>
</reference>
<protein>
    <recommendedName>
        <fullName evidence="3">Xylulose kinase-1</fullName>
    </recommendedName>
</protein>
<evidence type="ECO:0000313" key="2">
    <source>
        <dbReference type="EMBL" id="GEW94040.1"/>
    </source>
</evidence>
<evidence type="ECO:0000256" key="1">
    <source>
        <dbReference type="SAM" id="MobiDB-lite"/>
    </source>
</evidence>
<gene>
    <name evidence="2" type="ORF">Tci_266016</name>
</gene>
<dbReference type="AlphaFoldDB" id="A0A699GZU6"/>
<evidence type="ECO:0008006" key="3">
    <source>
        <dbReference type="Google" id="ProtNLM"/>
    </source>
</evidence>